<proteinExistence type="inferred from homology"/>
<evidence type="ECO:0000256" key="4">
    <source>
        <dbReference type="RuleBase" id="RU000363"/>
    </source>
</evidence>
<dbReference type="Pfam" id="PF00106">
    <property type="entry name" value="adh_short"/>
    <property type="match status" value="1"/>
</dbReference>
<name>A0A9Q0HGQ4_9POAL</name>
<evidence type="ECO:0000256" key="2">
    <source>
        <dbReference type="ARBA" id="ARBA00022857"/>
    </source>
</evidence>
<dbReference type="SUPFAM" id="SSF51735">
    <property type="entry name" value="NAD(P)-binding Rossmann-fold domains"/>
    <property type="match status" value="1"/>
</dbReference>
<accession>A0A9Q0HGQ4</accession>
<dbReference type="Gene3D" id="3.40.50.720">
    <property type="entry name" value="NAD(P)-binding Rossmann-like Domain"/>
    <property type="match status" value="1"/>
</dbReference>
<dbReference type="Pfam" id="PF13561">
    <property type="entry name" value="adh_short_C2"/>
    <property type="match status" value="1"/>
</dbReference>
<dbReference type="FunFam" id="3.40.50.720:FF:000387">
    <property type="entry name" value="NAD(P)-binding Rossmann-fold superfamily protein"/>
    <property type="match status" value="1"/>
</dbReference>
<keyword evidence="3" id="KW-0560">Oxidoreductase</keyword>
<protein>
    <submittedName>
        <fullName evidence="5">Uncharacterized protein</fullName>
    </submittedName>
</protein>
<keyword evidence="2" id="KW-0521">NADP</keyword>
<dbReference type="PRINTS" id="PR00080">
    <property type="entry name" value="SDRFAMILY"/>
</dbReference>
<evidence type="ECO:0000313" key="6">
    <source>
        <dbReference type="Proteomes" id="UP001151287"/>
    </source>
</evidence>
<dbReference type="PRINTS" id="PR00081">
    <property type="entry name" value="GDHRDH"/>
</dbReference>
<dbReference type="InterPro" id="IPR036291">
    <property type="entry name" value="NAD(P)-bd_dom_sf"/>
</dbReference>
<comment type="caution">
    <text evidence="5">The sequence shown here is derived from an EMBL/GenBank/DDBJ whole genome shotgun (WGS) entry which is preliminary data.</text>
</comment>
<dbReference type="EMBL" id="JAMQYH010000005">
    <property type="protein sequence ID" value="KAJ1686309.1"/>
    <property type="molecule type" value="Genomic_DNA"/>
</dbReference>
<evidence type="ECO:0000313" key="5">
    <source>
        <dbReference type="EMBL" id="KAJ1686309.1"/>
    </source>
</evidence>
<dbReference type="OrthoDB" id="1933717at2759"/>
<reference evidence="5" key="1">
    <citation type="journal article" date="2022" name="Cell">
        <title>Repeat-based holocentromeres influence genome architecture and karyotype evolution.</title>
        <authorList>
            <person name="Hofstatter P.G."/>
            <person name="Thangavel G."/>
            <person name="Lux T."/>
            <person name="Neumann P."/>
            <person name="Vondrak T."/>
            <person name="Novak P."/>
            <person name="Zhang M."/>
            <person name="Costa L."/>
            <person name="Castellani M."/>
            <person name="Scott A."/>
            <person name="Toegelov H."/>
            <person name="Fuchs J."/>
            <person name="Mata-Sucre Y."/>
            <person name="Dias Y."/>
            <person name="Vanzela A.L.L."/>
            <person name="Huettel B."/>
            <person name="Almeida C.C.S."/>
            <person name="Simkova H."/>
            <person name="Souza G."/>
            <person name="Pedrosa-Harand A."/>
            <person name="Macas J."/>
            <person name="Mayer K.F.X."/>
            <person name="Houben A."/>
            <person name="Marques A."/>
        </authorList>
    </citation>
    <scope>NUCLEOTIDE SEQUENCE</scope>
    <source>
        <strain evidence="5">RhyBre1mFocal</strain>
    </source>
</reference>
<dbReference type="Proteomes" id="UP001151287">
    <property type="component" value="Unassembled WGS sequence"/>
</dbReference>
<dbReference type="GO" id="GO:0016020">
    <property type="term" value="C:membrane"/>
    <property type="evidence" value="ECO:0007669"/>
    <property type="project" value="TreeGrafter"/>
</dbReference>
<dbReference type="PANTHER" id="PTHR43490">
    <property type="entry name" value="(+)-NEOMENTHOL DEHYDROGENASE"/>
    <property type="match status" value="1"/>
</dbReference>
<evidence type="ECO:0000256" key="1">
    <source>
        <dbReference type="ARBA" id="ARBA00006484"/>
    </source>
</evidence>
<dbReference type="InterPro" id="IPR002347">
    <property type="entry name" value="SDR_fam"/>
</dbReference>
<dbReference type="AlphaFoldDB" id="A0A9Q0HGQ4"/>
<dbReference type="PANTHER" id="PTHR43490:SF60">
    <property type="entry name" value="NAD(P)-BINDING ROSSMANN-FOLD SUPERFAMILY PROTEIN"/>
    <property type="match status" value="1"/>
</dbReference>
<dbReference type="GO" id="GO:0016491">
    <property type="term" value="F:oxidoreductase activity"/>
    <property type="evidence" value="ECO:0007669"/>
    <property type="project" value="UniProtKB-KW"/>
</dbReference>
<comment type="similarity">
    <text evidence="1 4">Belongs to the short-chain dehydrogenases/reductases (SDR) family.</text>
</comment>
<evidence type="ECO:0000256" key="3">
    <source>
        <dbReference type="ARBA" id="ARBA00023002"/>
    </source>
</evidence>
<gene>
    <name evidence="5" type="ORF">LUZ63_017699</name>
</gene>
<sequence length="295" mass="32636">MDIDCTFTKSSCLPIKQWWSKDTVAVVTGANKGIGYALVKRLAELGLTVVLTARDINKGKAAVESLKELGLHVTCRQLDVSDPSSIAAFASWFHQTYGSLDILVNNAGVTFNEIGANSVAHADTVIKTNFYGPKTLIKTLLPMFRQSATASRILNMSSQLGLLNKLQNQAWKELLIDEQRLSEEKIEQMVLQFLTQVQNGTWQDGGWPKLWTDYSVSKLALNAYSRLLANRYKSRNLRVNCFCPGFTRTSMTNGQGCHTAEEAADVAATFLLLPSNELPTGKFFKCSSSKLRSKI</sequence>
<keyword evidence="6" id="KW-1185">Reference proteome</keyword>
<organism evidence="5 6">
    <name type="scientific">Rhynchospora breviuscula</name>
    <dbReference type="NCBI Taxonomy" id="2022672"/>
    <lineage>
        <taxon>Eukaryota</taxon>
        <taxon>Viridiplantae</taxon>
        <taxon>Streptophyta</taxon>
        <taxon>Embryophyta</taxon>
        <taxon>Tracheophyta</taxon>
        <taxon>Spermatophyta</taxon>
        <taxon>Magnoliopsida</taxon>
        <taxon>Liliopsida</taxon>
        <taxon>Poales</taxon>
        <taxon>Cyperaceae</taxon>
        <taxon>Cyperoideae</taxon>
        <taxon>Rhynchosporeae</taxon>
        <taxon>Rhynchospora</taxon>
    </lineage>
</organism>